<gene>
    <name evidence="1" type="ORF">AVDCRST_MAG81-3776</name>
</gene>
<sequence>MRYDQAMRRGQCSLLQNVTFSRTSPFDISGLAPSSFLVPLVAVPSAGKKPRELNNVRDESTQSA</sequence>
<accession>A0A6J4VT08</accession>
<protein>
    <submittedName>
        <fullName evidence="1">Uncharacterized protein</fullName>
    </submittedName>
</protein>
<reference evidence="1" key="1">
    <citation type="submission" date="2020-02" db="EMBL/GenBank/DDBJ databases">
        <authorList>
            <person name="Meier V. D."/>
        </authorList>
    </citation>
    <scope>NUCLEOTIDE SEQUENCE</scope>
    <source>
        <strain evidence="1">AVDCRST_MAG81</strain>
    </source>
</reference>
<evidence type="ECO:0000313" key="1">
    <source>
        <dbReference type="EMBL" id="CAA9585996.1"/>
    </source>
</evidence>
<proteinExistence type="predicted"/>
<name>A0A6J4VT08_9CYAN</name>
<dbReference type="AlphaFoldDB" id="A0A6J4VT08"/>
<dbReference type="EMBL" id="CADCWO010000199">
    <property type="protein sequence ID" value="CAA9585996.1"/>
    <property type="molecule type" value="Genomic_DNA"/>
</dbReference>
<organism evidence="1">
    <name type="scientific">uncultured Synechococcales cyanobacterium</name>
    <dbReference type="NCBI Taxonomy" id="1936017"/>
    <lineage>
        <taxon>Bacteria</taxon>
        <taxon>Bacillati</taxon>
        <taxon>Cyanobacteriota</taxon>
        <taxon>Cyanophyceae</taxon>
        <taxon>Synechococcales</taxon>
        <taxon>environmental samples</taxon>
    </lineage>
</organism>